<dbReference type="NCBIfam" id="TIGR00169">
    <property type="entry name" value="leuB"/>
    <property type="match status" value="1"/>
</dbReference>
<evidence type="ECO:0000313" key="21">
    <source>
        <dbReference type="Proteomes" id="UP000027148"/>
    </source>
</evidence>
<protein>
    <recommendedName>
        <fullName evidence="7 16">3-isopropylmalate dehydrogenase</fullName>
        <ecNumber evidence="6 16">1.1.1.85</ecNumber>
    </recommendedName>
</protein>
<keyword evidence="10 18" id="KW-0479">Metal-binding</keyword>
<dbReference type="SMART" id="SM01329">
    <property type="entry name" value="Iso_dh"/>
    <property type="match status" value="1"/>
</dbReference>
<dbReference type="GO" id="GO:0051287">
    <property type="term" value="F:NAD binding"/>
    <property type="evidence" value="ECO:0007669"/>
    <property type="project" value="InterPro"/>
</dbReference>
<dbReference type="UniPathway" id="UPA00048">
    <property type="reaction ID" value="UER00072"/>
</dbReference>
<keyword evidence="13 18" id="KW-0520">NAD</keyword>
<evidence type="ECO:0000256" key="9">
    <source>
        <dbReference type="ARBA" id="ARBA00022605"/>
    </source>
</evidence>
<name>A0A068DWY1_9FLAO</name>
<evidence type="ECO:0000256" key="17">
    <source>
        <dbReference type="RuleBase" id="RU004443"/>
    </source>
</evidence>
<evidence type="ECO:0000256" key="10">
    <source>
        <dbReference type="ARBA" id="ARBA00022723"/>
    </source>
</evidence>
<comment type="similarity">
    <text evidence="4">Belongs to the isocitrate and isopropylmalate dehydrogenases family. LeuB type 1 subfamily.</text>
</comment>
<dbReference type="RefSeq" id="WP_038436279.1">
    <property type="nucleotide sequence ID" value="NZ_CP006873.1"/>
</dbReference>
<keyword evidence="9" id="KW-0028">Amino-acid biosynthesis</keyword>
<comment type="cofactor">
    <cofactor evidence="2">
        <name>Mn(2+)</name>
        <dbReference type="ChEBI" id="CHEBI:29035"/>
    </cofactor>
</comment>
<evidence type="ECO:0000256" key="12">
    <source>
        <dbReference type="ARBA" id="ARBA00023002"/>
    </source>
</evidence>
<evidence type="ECO:0000256" key="13">
    <source>
        <dbReference type="ARBA" id="ARBA00023027"/>
    </source>
</evidence>
<dbReference type="AlphaFoldDB" id="A0A068DWY1"/>
<evidence type="ECO:0000256" key="6">
    <source>
        <dbReference type="ARBA" id="ARBA00013101"/>
    </source>
</evidence>
<comment type="catalytic activity">
    <reaction evidence="1 18">
        <text>(2R,3S)-3-isopropylmalate + NAD(+) = 4-methyl-2-oxopentanoate + CO2 + NADH</text>
        <dbReference type="Rhea" id="RHEA:32271"/>
        <dbReference type="ChEBI" id="CHEBI:16526"/>
        <dbReference type="ChEBI" id="CHEBI:17865"/>
        <dbReference type="ChEBI" id="CHEBI:35121"/>
        <dbReference type="ChEBI" id="CHEBI:57540"/>
        <dbReference type="ChEBI" id="CHEBI:57945"/>
        <dbReference type="EC" id="1.1.1.85"/>
    </reaction>
</comment>
<reference evidence="20 21" key="1">
    <citation type="journal article" date="2014" name="Genome Biol. Evol.">
        <title>Genome sequence of "Candidatus Walczuchella monophlebidarum" the flavobacterial endosymbiont of Llaveia axin axin (Hemiptera: Coccoidea: Monophlebidae).</title>
        <authorList>
            <person name="Rosas-Perez T."/>
            <person name="Rosenblueth M."/>
            <person name="Rincon-Rosales R."/>
            <person name="Mora J."/>
            <person name="Martinez-Romero E."/>
        </authorList>
    </citation>
    <scope>NUCLEOTIDE SEQUENCE [LARGE SCALE GENOMIC DNA]</scope>
    <source>
        <strain evidence="20">FNIIJ</strain>
    </source>
</reference>
<dbReference type="Gene3D" id="3.40.718.10">
    <property type="entry name" value="Isopropylmalate Dehydrogenase"/>
    <property type="match status" value="1"/>
</dbReference>
<keyword evidence="12 17" id="KW-0560">Oxidoreductase</keyword>
<comment type="subunit">
    <text evidence="5 18">Homodimer.</text>
</comment>
<dbReference type="GO" id="GO:0003862">
    <property type="term" value="F:3-isopropylmalate dehydrogenase activity"/>
    <property type="evidence" value="ECO:0007669"/>
    <property type="project" value="UniProtKB-UniRule"/>
</dbReference>
<evidence type="ECO:0000256" key="14">
    <source>
        <dbReference type="ARBA" id="ARBA00023211"/>
    </source>
</evidence>
<evidence type="ECO:0000256" key="3">
    <source>
        <dbReference type="ARBA" id="ARBA00004762"/>
    </source>
</evidence>
<evidence type="ECO:0000256" key="5">
    <source>
        <dbReference type="ARBA" id="ARBA00011738"/>
    </source>
</evidence>
<dbReference type="STRING" id="1415657.FNIIJ_290"/>
<dbReference type="PROSITE" id="PS00470">
    <property type="entry name" value="IDH_IMDH"/>
    <property type="match status" value="1"/>
</dbReference>
<evidence type="ECO:0000256" key="8">
    <source>
        <dbReference type="ARBA" id="ARBA00022430"/>
    </source>
</evidence>
<dbReference type="GO" id="GO:0009098">
    <property type="term" value="P:L-leucine biosynthetic process"/>
    <property type="evidence" value="ECO:0007669"/>
    <property type="project" value="UniProtKB-UniRule"/>
</dbReference>
<evidence type="ECO:0000256" key="18">
    <source>
        <dbReference type="RuleBase" id="RU004445"/>
    </source>
</evidence>
<proteinExistence type="inferred from homology"/>
<keyword evidence="11" id="KW-0460">Magnesium</keyword>
<dbReference type="EC" id="1.1.1.85" evidence="6 16"/>
<evidence type="ECO:0000256" key="7">
    <source>
        <dbReference type="ARBA" id="ARBA00019276"/>
    </source>
</evidence>
<dbReference type="KEGG" id="elv:FNIIJ_290"/>
<keyword evidence="14" id="KW-0464">Manganese</keyword>
<keyword evidence="8 18" id="KW-0432">Leucine biosynthesis</keyword>
<gene>
    <name evidence="20" type="primary">leuB</name>
    <name evidence="20" type="ORF">FNIIJ_290</name>
</gene>
<evidence type="ECO:0000256" key="15">
    <source>
        <dbReference type="ARBA" id="ARBA00023304"/>
    </source>
</evidence>
<evidence type="ECO:0000313" key="20">
    <source>
        <dbReference type="EMBL" id="AID37538.1"/>
    </source>
</evidence>
<dbReference type="EMBL" id="CP006873">
    <property type="protein sequence ID" value="AID37538.1"/>
    <property type="molecule type" value="Genomic_DNA"/>
</dbReference>
<evidence type="ECO:0000256" key="4">
    <source>
        <dbReference type="ARBA" id="ARBA00008319"/>
    </source>
</evidence>
<sequence length="351" mass="39231">MKKNIAVLSGDGIGPEIMRQSIKVLNAIAKKFNHNFVYQEALIGAIAIQKTGDPMPKETLEICMESDAVLLGTVGNPNYDSDTKMRPEQGLLKIRKVMDLYCNIRPITTYDLLMNSSPLKMEYIKGTDFIIYRELISGIYFGKKGRSVDGKQAYDYCCYSSDEIERIGRDAFKAALLRKKKLTLVDKANVLETSRLWREIIKKISIDYPEVIVDFLLVDNASMQIILNSSRFDIILTENMFGDILSDESSVITGSIGLLPSASIGRKNAIFEPVHGSYPQAEGKNIANPLGCVLSAAMMLDYFELSNEAQEIRKSVANSIHNKKSTVDICKHKSLGTEEVGDFLSQYILNR</sequence>
<evidence type="ECO:0000256" key="2">
    <source>
        <dbReference type="ARBA" id="ARBA00001936"/>
    </source>
</evidence>
<evidence type="ECO:0000259" key="19">
    <source>
        <dbReference type="SMART" id="SM01329"/>
    </source>
</evidence>
<keyword evidence="21" id="KW-1185">Reference proteome</keyword>
<dbReference type="GO" id="GO:0000287">
    <property type="term" value="F:magnesium ion binding"/>
    <property type="evidence" value="ECO:0007669"/>
    <property type="project" value="InterPro"/>
</dbReference>
<dbReference type="InterPro" id="IPR019818">
    <property type="entry name" value="IsoCit/isopropylmalate_DH_CS"/>
</dbReference>
<dbReference type="Proteomes" id="UP000027148">
    <property type="component" value="Chromosome"/>
</dbReference>
<dbReference type="PANTHER" id="PTHR42979:SF1">
    <property type="entry name" value="3-ISOPROPYLMALATE DEHYDROGENASE"/>
    <property type="match status" value="1"/>
</dbReference>
<dbReference type="InterPro" id="IPR004429">
    <property type="entry name" value="Isopropylmalate_DH"/>
</dbReference>
<dbReference type="GO" id="GO:0005829">
    <property type="term" value="C:cytosol"/>
    <property type="evidence" value="ECO:0007669"/>
    <property type="project" value="TreeGrafter"/>
</dbReference>
<dbReference type="SUPFAM" id="SSF53659">
    <property type="entry name" value="Isocitrate/Isopropylmalate dehydrogenase-like"/>
    <property type="match status" value="1"/>
</dbReference>
<dbReference type="InterPro" id="IPR024084">
    <property type="entry name" value="IsoPropMal-DH-like_dom"/>
</dbReference>
<dbReference type="Pfam" id="PF00180">
    <property type="entry name" value="Iso_dh"/>
    <property type="match status" value="1"/>
</dbReference>
<dbReference type="HOGENOM" id="CLU_031953_0_3_10"/>
<dbReference type="FunFam" id="3.40.718.10:FF:000006">
    <property type="entry name" value="3-isopropylmalate dehydrogenase"/>
    <property type="match status" value="1"/>
</dbReference>
<feature type="domain" description="Isopropylmalate dehydrogenase-like" evidence="19">
    <location>
        <begin position="4"/>
        <end position="344"/>
    </location>
</feature>
<accession>A0A068DWY1</accession>
<comment type="cofactor">
    <cofactor evidence="18">
        <name>Mg(2+)</name>
        <dbReference type="ChEBI" id="CHEBI:18420"/>
    </cofactor>
    <cofactor evidence="18">
        <name>Mn(2+)</name>
        <dbReference type="ChEBI" id="CHEBI:29035"/>
    </cofactor>
    <text evidence="18">Binds 1 Mg(2+) or Mn(2+) ion per subunit.</text>
</comment>
<evidence type="ECO:0000256" key="16">
    <source>
        <dbReference type="NCBIfam" id="TIGR00169"/>
    </source>
</evidence>
<comment type="function">
    <text evidence="18">Catalyzes the oxidation of 3-carboxy-2-hydroxy-4-methylpentanoate (3-isopropylmalate) to 3-carboxy-4-methyl-2-oxopentanoate. The product decarboxylates to 4-methyl-2 oxopentanoate.</text>
</comment>
<organism evidence="20 21">
    <name type="scientific">Candidatus Walczuchella monophlebidarum</name>
    <dbReference type="NCBI Taxonomy" id="1415657"/>
    <lineage>
        <taxon>Bacteria</taxon>
        <taxon>Pseudomonadati</taxon>
        <taxon>Bacteroidota</taxon>
        <taxon>Flavobacteriia</taxon>
        <taxon>Flavobacteriales</taxon>
        <taxon>Candidatus Walczuchella</taxon>
    </lineage>
</organism>
<dbReference type="PANTHER" id="PTHR42979">
    <property type="entry name" value="3-ISOPROPYLMALATE DEHYDROGENASE"/>
    <property type="match status" value="1"/>
</dbReference>
<evidence type="ECO:0000256" key="1">
    <source>
        <dbReference type="ARBA" id="ARBA00000624"/>
    </source>
</evidence>
<dbReference type="OrthoDB" id="9806254at2"/>
<evidence type="ECO:0000256" key="11">
    <source>
        <dbReference type="ARBA" id="ARBA00022842"/>
    </source>
</evidence>
<keyword evidence="15 18" id="KW-0100">Branched-chain amino acid biosynthesis</keyword>
<comment type="pathway">
    <text evidence="3 18">Amino-acid biosynthesis; L-leucine biosynthesis; L-leucine from 3-methyl-2-oxobutanoate: step 3/4.</text>
</comment>